<evidence type="ECO:0000313" key="1">
    <source>
        <dbReference type="EMBL" id="XCB20869.1"/>
    </source>
</evidence>
<reference evidence="1" key="2">
    <citation type="journal article" date="2024" name="Environ. Microbiol.">
        <title>Genome analysis and description of Tunturibacter gen. nov. expands the diversity of Terriglobia in tundra soils.</title>
        <authorList>
            <person name="Messyasz A."/>
            <person name="Mannisto M.K."/>
            <person name="Kerkhof L.J."/>
            <person name="Haggblom M.M."/>
        </authorList>
    </citation>
    <scope>NUCLEOTIDE SEQUENCE</scope>
    <source>
        <strain evidence="1">M8UP39</strain>
    </source>
</reference>
<accession>A0AAU7YWW3</accession>
<gene>
    <name evidence="1" type="ORF">RBB81_14880</name>
</gene>
<name>A0AAU7YWW3_9BACT</name>
<dbReference type="EMBL" id="CP132938">
    <property type="protein sequence ID" value="XCB20869.1"/>
    <property type="molecule type" value="Genomic_DNA"/>
</dbReference>
<organism evidence="1">
    <name type="scientific">Tunturiibacter gelidiferens</name>
    <dbReference type="NCBI Taxonomy" id="3069689"/>
    <lineage>
        <taxon>Bacteria</taxon>
        <taxon>Pseudomonadati</taxon>
        <taxon>Acidobacteriota</taxon>
        <taxon>Terriglobia</taxon>
        <taxon>Terriglobales</taxon>
        <taxon>Acidobacteriaceae</taxon>
        <taxon>Tunturiibacter</taxon>
    </lineage>
</organism>
<dbReference type="AlphaFoldDB" id="A0AAU7YWW3"/>
<dbReference type="RefSeq" id="WP_353071214.1">
    <property type="nucleotide sequence ID" value="NZ_CP132938.1"/>
</dbReference>
<dbReference type="KEGG" id="tgi:RBB81_14880"/>
<proteinExistence type="predicted"/>
<dbReference type="SUPFAM" id="SSF52200">
    <property type="entry name" value="Toll/Interleukin receptor TIR domain"/>
    <property type="match status" value="1"/>
</dbReference>
<protein>
    <recommendedName>
        <fullName evidence="2">TIR domain-containing protein</fullName>
    </recommendedName>
</protein>
<dbReference type="Gene3D" id="3.40.50.10140">
    <property type="entry name" value="Toll/interleukin-1 receptor homology (TIR) domain"/>
    <property type="match status" value="1"/>
</dbReference>
<dbReference type="InterPro" id="IPR035897">
    <property type="entry name" value="Toll_tir_struct_dom_sf"/>
</dbReference>
<sequence>MPGINDQGYLQRFKWDVFLSHGWAGNEDVYAGDRAFMTALQKELELILRERVHKSVQVFLDNQLPYHDIAEDKLREEVRRSATLVAITSPAFCSSDSYCRKELKWFCDGPRPISTRGPKIARRLFRVIRRPVPGDPVRIVDPRNQDPADMVPDVIAGHIPYIFYKPDPQSPGDTIPYNAGGLDQEDGFRKLVSDLSSFLKEQKITQVNNPARTVFLAETTAGIAEGRVRGELLRHEIVSLFPTPALPEREWVRQVEELLEQCDCSIHLVDPDAEHTPPLGWTRSVFERQLISAMSIRRKGFRVFLWCSPAKKVRHPALASLLERARKPSNGGPVRNIKTSLEKFAYDIEPLVLEDPSSEQKPIAKTGAKLVFVQCAERDVDKLMPQFLRMIDWGIEIRTPWFLAPGNSADERSLAQSDSTVIYWGSFGEQLIYQLCDKTIQQLGDASATKGRVLGVDPPDEPIRLTRGHPDFTKIAFPAPPGSKDEQRLKAILLQ</sequence>
<reference evidence="1" key="1">
    <citation type="submission" date="2023-08" db="EMBL/GenBank/DDBJ databases">
        <authorList>
            <person name="Messyasz A."/>
            <person name="Mannisto M.K."/>
            <person name="Kerkhof L.J."/>
            <person name="Haggblom M."/>
        </authorList>
    </citation>
    <scope>NUCLEOTIDE SEQUENCE</scope>
    <source>
        <strain evidence="1">M8UP39</strain>
    </source>
</reference>
<evidence type="ECO:0008006" key="2">
    <source>
        <dbReference type="Google" id="ProtNLM"/>
    </source>
</evidence>